<accession>A0A1L7CIP3</accession>
<feature type="compositionally biased region" description="Low complexity" evidence="1">
    <location>
        <begin position="194"/>
        <end position="204"/>
    </location>
</feature>
<dbReference type="Proteomes" id="UP000185478">
    <property type="component" value="Chromosome"/>
</dbReference>
<name>A0A1L7CIP3_9CORY</name>
<dbReference type="AlphaFoldDB" id="A0A1L7CIP3"/>
<feature type="region of interest" description="Disordered" evidence="1">
    <location>
        <begin position="101"/>
        <end position="123"/>
    </location>
</feature>
<reference evidence="3 4" key="1">
    <citation type="submission" date="2014-08" db="EMBL/GenBank/DDBJ databases">
        <title>Complete genome sequence of Corynebacterium aquilae S-613T(T) (=DSM 44791(T)), isolated from the choana of a healthy golden eagle.</title>
        <authorList>
            <person name="Ruckert C."/>
            <person name="Albersmeier A."/>
            <person name="Winkler A."/>
            <person name="Kalinowski J."/>
        </authorList>
    </citation>
    <scope>NUCLEOTIDE SEQUENCE [LARGE SCALE GENOMIC DNA]</scope>
    <source>
        <strain evidence="3 4">S-613</strain>
    </source>
</reference>
<evidence type="ECO:0000313" key="4">
    <source>
        <dbReference type="Proteomes" id="UP000185478"/>
    </source>
</evidence>
<feature type="transmembrane region" description="Helical" evidence="2">
    <location>
        <begin position="210"/>
        <end position="231"/>
    </location>
</feature>
<keyword evidence="4" id="KW-1185">Reference proteome</keyword>
<evidence type="ECO:0000256" key="1">
    <source>
        <dbReference type="SAM" id="MobiDB-lite"/>
    </source>
</evidence>
<protein>
    <submittedName>
        <fullName evidence="3">Uncharacterized protein</fullName>
    </submittedName>
</protein>
<proteinExistence type="predicted"/>
<dbReference type="KEGG" id="caqu:CAQU_12240"/>
<keyword evidence="2" id="KW-1133">Transmembrane helix</keyword>
<evidence type="ECO:0000313" key="3">
    <source>
        <dbReference type="EMBL" id="APT85679.1"/>
    </source>
</evidence>
<dbReference type="Gene3D" id="2.60.120.200">
    <property type="match status" value="1"/>
</dbReference>
<gene>
    <name evidence="3" type="ORF">CAQU_12240</name>
</gene>
<sequence length="254" mass="27068">MRTALWMQNDEKSCSTPGVTEYGELDLLEHYTASIGYDGMPRWAYIPANTHVGCGDRRNHRAERDLFFPNTALGQDVTYTVKTSEDSVAYSVTTPSGSTFKVDRPSGKRKADAIADAGPDSMGSLGRDSVDPALFRNVLARPWTFTLNQYVTTFDWQGLPDDSAPFPTVRLLVDRVDVEGTPFERVDVDPGSEGSASDVSSKPGSSAGSAGGFVGVVLALAGLVGVAGWLLGQAVRLGLVPQQVVDALPVGLRG</sequence>
<dbReference type="EMBL" id="CP009245">
    <property type="protein sequence ID" value="APT85679.1"/>
    <property type="molecule type" value="Genomic_DNA"/>
</dbReference>
<keyword evidence="2" id="KW-0812">Transmembrane</keyword>
<feature type="compositionally biased region" description="Basic and acidic residues" evidence="1">
    <location>
        <begin position="101"/>
        <end position="113"/>
    </location>
</feature>
<organism evidence="3 4">
    <name type="scientific">Corynebacterium aquilae DSM 44791</name>
    <dbReference type="NCBI Taxonomy" id="1431546"/>
    <lineage>
        <taxon>Bacteria</taxon>
        <taxon>Bacillati</taxon>
        <taxon>Actinomycetota</taxon>
        <taxon>Actinomycetes</taxon>
        <taxon>Mycobacteriales</taxon>
        <taxon>Corynebacteriaceae</taxon>
        <taxon>Corynebacterium</taxon>
    </lineage>
</organism>
<keyword evidence="2" id="KW-0472">Membrane</keyword>
<feature type="region of interest" description="Disordered" evidence="1">
    <location>
        <begin position="183"/>
        <end position="204"/>
    </location>
</feature>
<evidence type="ECO:0000256" key="2">
    <source>
        <dbReference type="SAM" id="Phobius"/>
    </source>
</evidence>